<evidence type="ECO:0000259" key="11">
    <source>
        <dbReference type="PROSITE" id="PS52004"/>
    </source>
</evidence>
<comment type="caution">
    <text evidence="13">The sequence shown here is derived from an EMBL/GenBank/DDBJ whole genome shotgun (WGS) entry which is preliminary data.</text>
</comment>
<evidence type="ECO:0000259" key="10">
    <source>
        <dbReference type="PROSITE" id="PS50075"/>
    </source>
</evidence>
<dbReference type="InterPro" id="IPR014031">
    <property type="entry name" value="Ketoacyl_synth_C"/>
</dbReference>
<dbReference type="InterPro" id="IPR018201">
    <property type="entry name" value="Ketoacyl_synth_AS"/>
</dbReference>
<dbReference type="PROSITE" id="PS00606">
    <property type="entry name" value="KS3_1"/>
    <property type="match status" value="1"/>
</dbReference>
<evidence type="ECO:0000256" key="9">
    <source>
        <dbReference type="PROSITE-ProRule" id="PRU01363"/>
    </source>
</evidence>
<dbReference type="PROSITE" id="PS00012">
    <property type="entry name" value="PHOSPHOPANTETHEINE"/>
    <property type="match status" value="1"/>
</dbReference>
<dbReference type="Proteomes" id="UP001295740">
    <property type="component" value="Unassembled WGS sequence"/>
</dbReference>
<dbReference type="InterPro" id="IPR042104">
    <property type="entry name" value="PKS_dehydratase_sf"/>
</dbReference>
<protein>
    <submittedName>
        <fullName evidence="13">Uu.00g112730.m01.CDS01</fullName>
    </submittedName>
</protein>
<dbReference type="InterPro" id="IPR006162">
    <property type="entry name" value="Ppantetheine_attach_site"/>
</dbReference>
<feature type="region of interest" description="C-terminal hotdog fold" evidence="9">
    <location>
        <begin position="1172"/>
        <end position="1328"/>
    </location>
</feature>
<dbReference type="PROSITE" id="PS52019">
    <property type="entry name" value="PKS_MFAS_DH"/>
    <property type="match status" value="1"/>
</dbReference>
<evidence type="ECO:0000313" key="13">
    <source>
        <dbReference type="EMBL" id="CAJ2503879.1"/>
    </source>
</evidence>
<dbReference type="InterPro" id="IPR057326">
    <property type="entry name" value="KR_dom"/>
</dbReference>
<dbReference type="CDD" id="cd05195">
    <property type="entry name" value="enoyl_red"/>
    <property type="match status" value="1"/>
</dbReference>
<evidence type="ECO:0000256" key="7">
    <source>
        <dbReference type="ARBA" id="ARBA00023268"/>
    </source>
</evidence>
<dbReference type="PROSITE" id="PS52004">
    <property type="entry name" value="KS3_2"/>
    <property type="match status" value="1"/>
</dbReference>
<dbReference type="EMBL" id="CAUWAG010000006">
    <property type="protein sequence ID" value="CAJ2503879.1"/>
    <property type="molecule type" value="Genomic_DNA"/>
</dbReference>
<organism evidence="13 14">
    <name type="scientific">Anthostomella pinea</name>
    <dbReference type="NCBI Taxonomy" id="933095"/>
    <lineage>
        <taxon>Eukaryota</taxon>
        <taxon>Fungi</taxon>
        <taxon>Dikarya</taxon>
        <taxon>Ascomycota</taxon>
        <taxon>Pezizomycotina</taxon>
        <taxon>Sordariomycetes</taxon>
        <taxon>Xylariomycetidae</taxon>
        <taxon>Xylariales</taxon>
        <taxon>Xylariaceae</taxon>
        <taxon>Anthostomella</taxon>
    </lineage>
</organism>
<dbReference type="SMART" id="SM00822">
    <property type="entry name" value="PKS_KR"/>
    <property type="match status" value="1"/>
</dbReference>
<evidence type="ECO:0000256" key="5">
    <source>
        <dbReference type="ARBA" id="ARBA00022857"/>
    </source>
</evidence>
<dbReference type="Pfam" id="PF08659">
    <property type="entry name" value="KR"/>
    <property type="match status" value="1"/>
</dbReference>
<dbReference type="SUPFAM" id="SSF55048">
    <property type="entry name" value="Probable ACP-binding domain of malonyl-CoA ACP transacylase"/>
    <property type="match status" value="1"/>
</dbReference>
<dbReference type="GO" id="GO:0004315">
    <property type="term" value="F:3-oxoacyl-[acyl-carrier-protein] synthase activity"/>
    <property type="evidence" value="ECO:0007669"/>
    <property type="project" value="InterPro"/>
</dbReference>
<evidence type="ECO:0000256" key="1">
    <source>
        <dbReference type="ARBA" id="ARBA00022450"/>
    </source>
</evidence>
<feature type="region of interest" description="N-terminal hotdog fold" evidence="9">
    <location>
        <begin position="1001"/>
        <end position="1139"/>
    </location>
</feature>
<keyword evidence="3" id="KW-0808">Transferase</keyword>
<evidence type="ECO:0000313" key="14">
    <source>
        <dbReference type="Proteomes" id="UP001295740"/>
    </source>
</evidence>
<dbReference type="InterPro" id="IPR036736">
    <property type="entry name" value="ACP-like_sf"/>
</dbReference>
<dbReference type="Pfam" id="PF22336">
    <property type="entry name" value="RhiE-like_linker"/>
    <property type="match status" value="1"/>
</dbReference>
<evidence type="ECO:0000256" key="8">
    <source>
        <dbReference type="ARBA" id="ARBA00023315"/>
    </source>
</evidence>
<dbReference type="InterPro" id="IPR014030">
    <property type="entry name" value="Ketoacyl_synth_N"/>
</dbReference>
<dbReference type="InterPro" id="IPR013149">
    <property type="entry name" value="ADH-like_C"/>
</dbReference>
<dbReference type="InterPro" id="IPR014043">
    <property type="entry name" value="Acyl_transferase_dom"/>
</dbReference>
<keyword evidence="1" id="KW-0596">Phosphopantetheine</keyword>
<dbReference type="SUPFAM" id="SSF52151">
    <property type="entry name" value="FabD/lysophospholipase-like"/>
    <property type="match status" value="1"/>
</dbReference>
<evidence type="ECO:0000256" key="2">
    <source>
        <dbReference type="ARBA" id="ARBA00022553"/>
    </source>
</evidence>
<dbReference type="InterPro" id="IPR032821">
    <property type="entry name" value="PKS_assoc"/>
</dbReference>
<dbReference type="SUPFAM" id="SSF51735">
    <property type="entry name" value="NAD(P)-binding Rossmann-fold domains"/>
    <property type="match status" value="2"/>
</dbReference>
<sequence length="2295" mass="250819">MASEEAEPIAVVGLGCRFPGTAVSPEALSKMLYRGESAWSEVPADRLNIKSYYHPHVARQGSIPFKGAHLLRENVGAFDSSFFSIPADEAKAVDPQQRILLEVTVESLDSAGINRNALRKTETGVWIGSFVKDYEQVVLRDPDDAPMYSATGNGTAIMSNRISFFLDIHGPSMTIDTGCSASLVCLHSACQSLRDREIDVGLAGGAGLMLTPATMMPMTALNFLSPDGKSYSFDARANGYGRGEGVGIVVLKRLSDAIRDNDNIRAIIRGSRVNQDGRTAGITLPSSEAQIKNMRGVYERAGLDVDQTAYVECHGTGTPAGDWRELKAVSEALCPRRSKENPIYVGSIKTNIGHLEGCAGVAGLIKGILTIETGIIPKHLNFVAPGNPTIDFEGWKVKVPTENTPWPVEGLRRASVNSFGFGGTNAHVILDDAAHYLAQRGLSAHHNTTISDGDNQPSMDLVTTTDHDKVVRDILVPAAGRINGCSLPERDSQSQVFVFSAQEEGVLSQVVHLHGDYIRGRIGTNTDTLMEDLAYTLGCRRTNMQWRVSVAARSAEELLLKLSKLGSADFVRASEETSTRVAFVFGGQGAQWYAMGRELLGFDIFLHSIAEASSYLQGHVGCSFHLVDELLRDEACSRINDPEVSQPATTAIQVALVDLLIEHYGIMPTDVCGHSSGEIAAAYASGAISRQDAWELAYHRGKCVGVSEGPEGQPYPKGRMLAVGLSASEAQAYLDNLAKGKAVVACINSPASVTLSGDEGAILEVQARLEADGVFNRLLLVDTAYHSHHMKRCEGAYLQAISHIMPHEPSHRRIPHPHAQGRLVTLSDFTARTAPVDPRSTREPPTMYSSVTGNVIRWDELRPSYWATNMVSPVLFSDAMQQMIGRKRQKPDIVLELGPHCSLRGPVRQIAEAEKKLANRPKYISMLTRGRDAALTILEAVGQLWCHGCDVVMPWVVMRNAQLRRPRLQVDLPNYPWNHSTVHWHESHLSKSVRFQVHGRYDLIGRPTADSTPFQPRWRGFFRISENPWIQDHQVQKTIIYPAAGMIAMVLEGAKQVASGKYSAIEISEFRIQKAMIIPATKHGLEYALTFNKATSQLSPDNAQDAISLMFQFSIFSKQLDLAWQEHGSGLVNVQYRQPGSGARAEHQLQRETRQQAERHYQDYVETKKQCDELMVPSQLYETLDIIGMNYGPLFRNITSLHRRDDACVGVVRVPDTKTTMPAGFEYPHIIHPATLDSIFQTAFGMSGEAMVPSLLGKLRVLADSDVLSRSGQDLVTCTHAERRRPREASTSFVVSDASWLGGTGPQSHPLIVVEDLTFTALTSSSTEGGFLPYYRNLCSEMIWEDFDLATISPTKQDALQASDHRTEELPMLLLVPEDVSPETNRLCNELTKDSHWEIRTLSSIAEGQQLPLYCLSLLEADGQQFVWDWSEKDFAAFSTVVAAVNGIFWVTRGSQSEATNPRSALFQGLARTINSEHAKKNVLTFDISHDIQFTRPATASVARKILLLLRDAFFSPKGTVPRETEYVERNGRTVVPRLIPVRALNTLIERGTAQPEPEMQQMPFPRDRPLKLKIGEVGNPGSLYWDDDHEAHTPLPCHVVKVKVITAALTDLDSDVVYGRAGDDAIGTDMLGTVEEVGADVVNVMVGDYVIGAVRGSLKDYVRCHHELVHKVSRETFQPSHVHLATSFCVAQYALGRLQAGDTILVHAGVGSFGQAAIQLARSAGATVLASALTNNQRGMLYHYWGVPEEHIVDGRSTAFVDSLLRLTNGKGVDVIYDPTGQNRDLNEKLIAEGGCIVSFARRCQGSSVSGHDAELTNKTFSSMMVDVAKLIEHQPRRLGQALAVTCLGIVSGRFKVLEAETPKLFDYSELPAAFELMEADEQTRQIYCQRSRSKLVPILPRPPYPASRNLRPGCTYVLSGGLGGLGIEIAKMLEANGVKNIVFLSRSGATNGLAESCVSFLEKRAVKVGVYKVDICNAEALKQVYGQIQRCMPPVKGVFQCAAVVRDATFENMTYEDWRVAVRPKTVGSWNLHETLPQDMDFFIFLSSSAGVIGNRGQANYAAGNAFQDALARHISAGPGPTRAVSLDLGPMLGAGMLVDNPGTLDKLKTSGFFATRLQDFRRMVECAITGYTSEEERMPAQVAAGLGTGGLIRQNRVADPYWTRSAMFVRLGQVDNDAGPEAAGAEAADDENSIQGLLAEVADAEEAAAVLSGGLRAMLARSMNMRTEDVDASRPPNAYGVDSLVAVGVRTWVFGQCDVDVSVFEVLGENSIQELCAMIAQKRAVAAGAADD</sequence>
<feature type="active site" description="Proton donor; for dehydratase activity" evidence="9">
    <location>
        <position position="1237"/>
    </location>
</feature>
<accession>A0AAI8VGE0</accession>
<dbReference type="InterPro" id="IPR020841">
    <property type="entry name" value="PKS_Beta-ketoAc_synthase_dom"/>
</dbReference>
<evidence type="ECO:0000256" key="3">
    <source>
        <dbReference type="ARBA" id="ARBA00022679"/>
    </source>
</evidence>
<dbReference type="GO" id="GO:0044550">
    <property type="term" value="P:secondary metabolite biosynthetic process"/>
    <property type="evidence" value="ECO:0007669"/>
    <property type="project" value="TreeGrafter"/>
</dbReference>
<dbReference type="CDD" id="cd00833">
    <property type="entry name" value="PKS"/>
    <property type="match status" value="1"/>
</dbReference>
<dbReference type="InterPro" id="IPR013968">
    <property type="entry name" value="PKS_KR"/>
</dbReference>
<dbReference type="InterPro" id="IPR020806">
    <property type="entry name" value="PKS_PP-bd"/>
</dbReference>
<feature type="domain" description="PKS/mFAS DH" evidence="12">
    <location>
        <begin position="1001"/>
        <end position="1328"/>
    </location>
</feature>
<dbReference type="InterPro" id="IPR011032">
    <property type="entry name" value="GroES-like_sf"/>
</dbReference>
<dbReference type="Gene3D" id="3.40.47.10">
    <property type="match status" value="1"/>
</dbReference>
<dbReference type="InterPro" id="IPR050091">
    <property type="entry name" value="PKS_NRPS_Biosynth_Enz"/>
</dbReference>
<dbReference type="PROSITE" id="PS50075">
    <property type="entry name" value="CARRIER"/>
    <property type="match status" value="1"/>
</dbReference>
<dbReference type="Gene3D" id="3.10.129.110">
    <property type="entry name" value="Polyketide synthase dehydratase"/>
    <property type="match status" value="1"/>
</dbReference>
<dbReference type="InterPro" id="IPR049552">
    <property type="entry name" value="PKS_DH_N"/>
</dbReference>
<dbReference type="Pfam" id="PF00109">
    <property type="entry name" value="ketoacyl-synt"/>
    <property type="match status" value="1"/>
</dbReference>
<gene>
    <name evidence="13" type="ORF">KHLLAP_LOCUS4347</name>
</gene>
<dbReference type="Pfam" id="PF00107">
    <property type="entry name" value="ADH_zinc_N"/>
    <property type="match status" value="1"/>
</dbReference>
<dbReference type="GO" id="GO:0016491">
    <property type="term" value="F:oxidoreductase activity"/>
    <property type="evidence" value="ECO:0007669"/>
    <property type="project" value="UniProtKB-KW"/>
</dbReference>
<keyword evidence="2" id="KW-0597">Phosphoprotein</keyword>
<evidence type="ECO:0000256" key="6">
    <source>
        <dbReference type="ARBA" id="ARBA00023002"/>
    </source>
</evidence>
<dbReference type="InterPro" id="IPR020807">
    <property type="entry name" value="PKS_DH"/>
</dbReference>
<evidence type="ECO:0000256" key="4">
    <source>
        <dbReference type="ARBA" id="ARBA00022737"/>
    </source>
</evidence>
<dbReference type="InterPro" id="IPR016035">
    <property type="entry name" value="Acyl_Trfase/lysoPLipase"/>
</dbReference>
<dbReference type="PANTHER" id="PTHR43775">
    <property type="entry name" value="FATTY ACID SYNTHASE"/>
    <property type="match status" value="1"/>
</dbReference>
<dbReference type="SMART" id="SM00823">
    <property type="entry name" value="PKS_PP"/>
    <property type="match status" value="1"/>
</dbReference>
<dbReference type="SMART" id="SM00826">
    <property type="entry name" value="PKS_DH"/>
    <property type="match status" value="1"/>
</dbReference>
<dbReference type="InterPro" id="IPR016036">
    <property type="entry name" value="Malonyl_transacylase_ACP-bd"/>
</dbReference>
<reference evidence="13" key="1">
    <citation type="submission" date="2023-10" db="EMBL/GenBank/DDBJ databases">
        <authorList>
            <person name="Hackl T."/>
        </authorList>
    </citation>
    <scope>NUCLEOTIDE SEQUENCE</scope>
</reference>
<dbReference type="Pfam" id="PF14765">
    <property type="entry name" value="PS-DH"/>
    <property type="match status" value="1"/>
</dbReference>
<dbReference type="Gene3D" id="3.40.366.10">
    <property type="entry name" value="Malonyl-Coenzyme A Acyl Carrier Protein, domain 2"/>
    <property type="match status" value="2"/>
</dbReference>
<keyword evidence="4" id="KW-0677">Repeat</keyword>
<dbReference type="InterPro" id="IPR020843">
    <property type="entry name" value="ER"/>
</dbReference>
<dbReference type="InterPro" id="IPR049551">
    <property type="entry name" value="PKS_DH_C"/>
</dbReference>
<dbReference type="SUPFAM" id="SSF50129">
    <property type="entry name" value="GroES-like"/>
    <property type="match status" value="1"/>
</dbReference>
<keyword evidence="14" id="KW-1185">Reference proteome</keyword>
<dbReference type="SMART" id="SM00827">
    <property type="entry name" value="PKS_AT"/>
    <property type="match status" value="1"/>
</dbReference>
<feature type="domain" description="Ketosynthase family 3 (KS3)" evidence="11">
    <location>
        <begin position="6"/>
        <end position="432"/>
    </location>
</feature>
<dbReference type="GO" id="GO:0004312">
    <property type="term" value="F:fatty acid synthase activity"/>
    <property type="evidence" value="ECO:0007669"/>
    <property type="project" value="TreeGrafter"/>
</dbReference>
<feature type="active site" description="Proton acceptor; for dehydratase activity" evidence="9">
    <location>
        <position position="1033"/>
    </location>
</feature>
<dbReference type="GO" id="GO:0031177">
    <property type="term" value="F:phosphopantetheine binding"/>
    <property type="evidence" value="ECO:0007669"/>
    <property type="project" value="InterPro"/>
</dbReference>
<dbReference type="Gene3D" id="3.30.70.3290">
    <property type="match status" value="1"/>
</dbReference>
<dbReference type="Pfam" id="PF21089">
    <property type="entry name" value="PKS_DH_N"/>
    <property type="match status" value="1"/>
</dbReference>
<dbReference type="Gene3D" id="1.10.1200.10">
    <property type="entry name" value="ACP-like"/>
    <property type="match status" value="1"/>
</dbReference>
<dbReference type="SUPFAM" id="SSF53901">
    <property type="entry name" value="Thiolase-like"/>
    <property type="match status" value="1"/>
</dbReference>
<dbReference type="Gene3D" id="3.40.50.720">
    <property type="entry name" value="NAD(P)-binding Rossmann-like Domain"/>
    <property type="match status" value="2"/>
</dbReference>
<feature type="domain" description="Carrier" evidence="10">
    <location>
        <begin position="2191"/>
        <end position="2286"/>
    </location>
</feature>
<keyword evidence="8" id="KW-0012">Acyltransferase</keyword>
<dbReference type="SMART" id="SM00825">
    <property type="entry name" value="PKS_KS"/>
    <property type="match status" value="1"/>
</dbReference>
<dbReference type="PANTHER" id="PTHR43775:SF29">
    <property type="entry name" value="ASPERFURANONE POLYKETIDE SYNTHASE AFOG-RELATED"/>
    <property type="match status" value="1"/>
</dbReference>
<dbReference type="SUPFAM" id="SSF47336">
    <property type="entry name" value="ACP-like"/>
    <property type="match status" value="1"/>
</dbReference>
<dbReference type="Pfam" id="PF16197">
    <property type="entry name" value="KAsynt_C_assoc"/>
    <property type="match status" value="1"/>
</dbReference>
<dbReference type="InterPro" id="IPR036291">
    <property type="entry name" value="NAD(P)-bd_dom_sf"/>
</dbReference>
<name>A0AAI8VGE0_9PEZI</name>
<keyword evidence="5" id="KW-0521">NADP</keyword>
<keyword evidence="6" id="KW-0560">Oxidoreductase</keyword>
<dbReference type="GO" id="GO:0006633">
    <property type="term" value="P:fatty acid biosynthetic process"/>
    <property type="evidence" value="ECO:0007669"/>
    <property type="project" value="InterPro"/>
</dbReference>
<dbReference type="SMART" id="SM00829">
    <property type="entry name" value="PKS_ER"/>
    <property type="match status" value="1"/>
</dbReference>
<evidence type="ECO:0000259" key="12">
    <source>
        <dbReference type="PROSITE" id="PS52019"/>
    </source>
</evidence>
<dbReference type="InterPro" id="IPR049900">
    <property type="entry name" value="PKS_mFAS_DH"/>
</dbReference>
<dbReference type="Gene3D" id="3.90.180.10">
    <property type="entry name" value="Medium-chain alcohol dehydrogenases, catalytic domain"/>
    <property type="match status" value="1"/>
</dbReference>
<dbReference type="InterPro" id="IPR016039">
    <property type="entry name" value="Thiolase-like"/>
</dbReference>
<keyword evidence="7" id="KW-0511">Multifunctional enzyme</keyword>
<dbReference type="InterPro" id="IPR001227">
    <property type="entry name" value="Ac_transferase_dom_sf"/>
</dbReference>
<dbReference type="InterPro" id="IPR009081">
    <property type="entry name" value="PP-bd_ACP"/>
</dbReference>
<dbReference type="InterPro" id="IPR054514">
    <property type="entry name" value="RhiE-like_linker"/>
</dbReference>
<dbReference type="Pfam" id="PF02801">
    <property type="entry name" value="Ketoacyl-synt_C"/>
    <property type="match status" value="1"/>
</dbReference>
<proteinExistence type="predicted"/>
<dbReference type="Pfam" id="PF00698">
    <property type="entry name" value="Acyl_transf_1"/>
    <property type="match status" value="1"/>
</dbReference>